<feature type="domain" description="DUF1468" evidence="2">
    <location>
        <begin position="11"/>
        <end position="145"/>
    </location>
</feature>
<organism evidence="3 4">
    <name type="scientific">Polynucleobacter meluiroseus</name>
    <dbReference type="NCBI Taxonomy" id="1938814"/>
    <lineage>
        <taxon>Bacteria</taxon>
        <taxon>Pseudomonadati</taxon>
        <taxon>Pseudomonadota</taxon>
        <taxon>Betaproteobacteria</taxon>
        <taxon>Burkholderiales</taxon>
        <taxon>Burkholderiaceae</taxon>
        <taxon>Polynucleobacter</taxon>
    </lineage>
</organism>
<evidence type="ECO:0000259" key="2">
    <source>
        <dbReference type="Pfam" id="PF07331"/>
    </source>
</evidence>
<keyword evidence="1" id="KW-1133">Transmembrane helix</keyword>
<feature type="transmembrane region" description="Helical" evidence="1">
    <location>
        <begin position="12"/>
        <end position="29"/>
    </location>
</feature>
<keyword evidence="1" id="KW-0812">Transmembrane</keyword>
<dbReference type="InterPro" id="IPR009936">
    <property type="entry name" value="DUF1468"/>
</dbReference>
<feature type="transmembrane region" description="Helical" evidence="1">
    <location>
        <begin position="41"/>
        <end position="59"/>
    </location>
</feature>
<feature type="transmembrane region" description="Helical" evidence="1">
    <location>
        <begin position="79"/>
        <end position="107"/>
    </location>
</feature>
<keyword evidence="4" id="KW-1185">Reference proteome</keyword>
<dbReference type="Proteomes" id="UP000218069">
    <property type="component" value="Unassembled WGS sequence"/>
</dbReference>
<evidence type="ECO:0000256" key="1">
    <source>
        <dbReference type="SAM" id="Phobius"/>
    </source>
</evidence>
<dbReference type="EMBL" id="OANS01000001">
    <property type="protein sequence ID" value="SNX28012.1"/>
    <property type="molecule type" value="Genomic_DNA"/>
</dbReference>
<accession>A0A240DYK8</accession>
<feature type="transmembrane region" description="Helical" evidence="1">
    <location>
        <begin position="127"/>
        <end position="151"/>
    </location>
</feature>
<protein>
    <submittedName>
        <fullName evidence="3">Tripartite tricarboxylate transporter TctB family protein</fullName>
    </submittedName>
</protein>
<dbReference type="RefSeq" id="WP_096672107.1">
    <property type="nucleotide sequence ID" value="NZ_OANS01000001.1"/>
</dbReference>
<reference evidence="4" key="1">
    <citation type="submission" date="2017-08" db="EMBL/GenBank/DDBJ databases">
        <authorList>
            <person name="Varghese N."/>
            <person name="Submissions S."/>
        </authorList>
    </citation>
    <scope>NUCLEOTIDE SEQUENCE [LARGE SCALE GENOMIC DNA]</scope>
    <source>
        <strain evidence="4">AP-Melu-1000-B4</strain>
    </source>
</reference>
<dbReference type="AlphaFoldDB" id="A0A240DYK8"/>
<evidence type="ECO:0000313" key="4">
    <source>
        <dbReference type="Proteomes" id="UP000218069"/>
    </source>
</evidence>
<dbReference type="Pfam" id="PF07331">
    <property type="entry name" value="TctB"/>
    <property type="match status" value="1"/>
</dbReference>
<sequence length="152" mass="16755">MKIRNQKDFGAGIMYMVVGLFFTIIALQYPMGTPAKMGPGYFPFYLGILMTVIGLFILVKSMQATAFVELIPQFNWKVIGLITGSVVLYGVLLPIMGFAVAIVVLVFMSASASHEFSWRGTLVNATVLAISTYVVFVLGLKLQFPLLPFFLQ</sequence>
<proteinExistence type="predicted"/>
<name>A0A240DYK8_9BURK</name>
<evidence type="ECO:0000313" key="3">
    <source>
        <dbReference type="EMBL" id="SNX28012.1"/>
    </source>
</evidence>
<keyword evidence="1" id="KW-0472">Membrane</keyword>
<dbReference type="OrthoDB" id="7029611at2"/>
<gene>
    <name evidence="3" type="ORF">SAMN06295945_0331</name>
</gene>